<keyword evidence="3" id="KW-0804">Transcription</keyword>
<name>A0ABS3RJF7_9ACTN</name>
<keyword evidence="6" id="KW-1185">Reference proteome</keyword>
<dbReference type="SUPFAM" id="SSF51215">
    <property type="entry name" value="Regulatory protein AraC"/>
    <property type="match status" value="1"/>
</dbReference>
<dbReference type="InterPro" id="IPR018060">
    <property type="entry name" value="HTH_AraC"/>
</dbReference>
<dbReference type="InterPro" id="IPR009057">
    <property type="entry name" value="Homeodomain-like_sf"/>
</dbReference>
<keyword evidence="1" id="KW-0805">Transcription regulation</keyword>
<evidence type="ECO:0000313" key="5">
    <source>
        <dbReference type="EMBL" id="MBO2456868.1"/>
    </source>
</evidence>
<proteinExistence type="predicted"/>
<keyword evidence="2" id="KW-0238">DNA-binding</keyword>
<dbReference type="SMART" id="SM00342">
    <property type="entry name" value="HTH_ARAC"/>
    <property type="match status" value="1"/>
</dbReference>
<sequence>MEKRLGFGVWQVPYAPATNAQLPVELLSFAELRAMDPSGRRRRPQRPSFHVVAVVDQGHGSHRADFVDHRLEPRTVVHLRPGVVHQWSDVDSVDGLLVLFTPAAIDAEPHAGDWYSTRRLREDEWALLSAAAAHLQAEYASACTPSTSRKGRAILRHALSAFVLRADVGDVPATAGEKHQVFRAYRGAVEEHFQHWRHVTDYATAIGYSPKTISRATMAAAGVNAKRFLDQRVIIEAKRILAHTDVTVGECSAILGFSQAANFTTFFTAHTGLAPRHWRERERQTITPSSP</sequence>
<dbReference type="EMBL" id="JAGEPF010000003">
    <property type="protein sequence ID" value="MBO2456868.1"/>
    <property type="molecule type" value="Genomic_DNA"/>
</dbReference>
<dbReference type="Pfam" id="PF12833">
    <property type="entry name" value="HTH_18"/>
    <property type="match status" value="1"/>
</dbReference>
<protein>
    <submittedName>
        <fullName evidence="5">AraC family transcriptional regulator</fullName>
    </submittedName>
</protein>
<dbReference type="Proteomes" id="UP000680206">
    <property type="component" value="Unassembled WGS sequence"/>
</dbReference>
<dbReference type="PANTHER" id="PTHR43280:SF32">
    <property type="entry name" value="TRANSCRIPTIONAL REGULATORY PROTEIN"/>
    <property type="match status" value="1"/>
</dbReference>
<gene>
    <name evidence="5" type="ORF">J4709_04580</name>
</gene>
<evidence type="ECO:0000313" key="6">
    <source>
        <dbReference type="Proteomes" id="UP000680206"/>
    </source>
</evidence>
<reference evidence="5 6" key="1">
    <citation type="submission" date="2021-03" db="EMBL/GenBank/DDBJ databases">
        <title>Actinomadura violae sp. nov., isolated from lichen in Thailand.</title>
        <authorList>
            <person name="Kanchanasin P."/>
            <person name="Saeng-In P."/>
            <person name="Phongsopitanun W."/>
            <person name="Yuki M."/>
            <person name="Kudo T."/>
            <person name="Ohkuma M."/>
            <person name="Tanasupawat S."/>
        </authorList>
    </citation>
    <scope>NUCLEOTIDE SEQUENCE [LARGE SCALE GENOMIC DNA]</scope>
    <source>
        <strain evidence="5 6">LCR2-06</strain>
    </source>
</reference>
<evidence type="ECO:0000256" key="3">
    <source>
        <dbReference type="ARBA" id="ARBA00023163"/>
    </source>
</evidence>
<comment type="caution">
    <text evidence="5">The sequence shown here is derived from an EMBL/GenBank/DDBJ whole genome shotgun (WGS) entry which is preliminary data.</text>
</comment>
<evidence type="ECO:0000256" key="1">
    <source>
        <dbReference type="ARBA" id="ARBA00023015"/>
    </source>
</evidence>
<dbReference type="InterPro" id="IPR037923">
    <property type="entry name" value="HTH-like"/>
</dbReference>
<dbReference type="RefSeq" id="WP_208237268.1">
    <property type="nucleotide sequence ID" value="NZ_JAGEPF010000003.1"/>
</dbReference>
<feature type="domain" description="HTH araC/xylS-type" evidence="4">
    <location>
        <begin position="183"/>
        <end position="281"/>
    </location>
</feature>
<organism evidence="5 6">
    <name type="scientific">Actinomadura violacea</name>
    <dbReference type="NCBI Taxonomy" id="2819934"/>
    <lineage>
        <taxon>Bacteria</taxon>
        <taxon>Bacillati</taxon>
        <taxon>Actinomycetota</taxon>
        <taxon>Actinomycetes</taxon>
        <taxon>Streptosporangiales</taxon>
        <taxon>Thermomonosporaceae</taxon>
        <taxon>Actinomadura</taxon>
    </lineage>
</organism>
<evidence type="ECO:0000259" key="4">
    <source>
        <dbReference type="PROSITE" id="PS01124"/>
    </source>
</evidence>
<dbReference type="PANTHER" id="PTHR43280">
    <property type="entry name" value="ARAC-FAMILY TRANSCRIPTIONAL REGULATOR"/>
    <property type="match status" value="1"/>
</dbReference>
<evidence type="ECO:0000256" key="2">
    <source>
        <dbReference type="ARBA" id="ARBA00023125"/>
    </source>
</evidence>
<accession>A0ABS3RJF7</accession>
<dbReference type="Gene3D" id="1.10.10.60">
    <property type="entry name" value="Homeodomain-like"/>
    <property type="match status" value="1"/>
</dbReference>
<dbReference type="PROSITE" id="PS01124">
    <property type="entry name" value="HTH_ARAC_FAMILY_2"/>
    <property type="match status" value="1"/>
</dbReference>
<dbReference type="SUPFAM" id="SSF46689">
    <property type="entry name" value="Homeodomain-like"/>
    <property type="match status" value="1"/>
</dbReference>